<dbReference type="PRINTS" id="PR00344">
    <property type="entry name" value="BCTRLSENSOR"/>
</dbReference>
<dbReference type="Pfam" id="PF00672">
    <property type="entry name" value="HAMP"/>
    <property type="match status" value="1"/>
</dbReference>
<dbReference type="InterPro" id="IPR036890">
    <property type="entry name" value="HATPase_C_sf"/>
</dbReference>
<evidence type="ECO:0000256" key="6">
    <source>
        <dbReference type="ARBA" id="ARBA00022679"/>
    </source>
</evidence>
<evidence type="ECO:0000256" key="14">
    <source>
        <dbReference type="SAM" id="Phobius"/>
    </source>
</evidence>
<evidence type="ECO:0000256" key="13">
    <source>
        <dbReference type="ARBA" id="ARBA00023136"/>
    </source>
</evidence>
<dbReference type="PANTHER" id="PTHR45436">
    <property type="entry name" value="SENSOR HISTIDINE KINASE YKOH"/>
    <property type="match status" value="1"/>
</dbReference>
<evidence type="ECO:0000256" key="2">
    <source>
        <dbReference type="ARBA" id="ARBA00004651"/>
    </source>
</evidence>
<name>A0ABT2KY29_9BACL</name>
<dbReference type="SMART" id="SM00387">
    <property type="entry name" value="HATPase_c"/>
    <property type="match status" value="1"/>
</dbReference>
<evidence type="ECO:0000256" key="10">
    <source>
        <dbReference type="ARBA" id="ARBA00022840"/>
    </source>
</evidence>
<dbReference type="EMBL" id="JANIEK010000037">
    <property type="protein sequence ID" value="MCT4795829.1"/>
    <property type="molecule type" value="Genomic_DNA"/>
</dbReference>
<dbReference type="PROSITE" id="PS50109">
    <property type="entry name" value="HIS_KIN"/>
    <property type="match status" value="1"/>
</dbReference>
<keyword evidence="8" id="KW-0547">Nucleotide-binding</keyword>
<keyword evidence="4" id="KW-1003">Cell membrane</keyword>
<dbReference type="InterPro" id="IPR003594">
    <property type="entry name" value="HATPase_dom"/>
</dbReference>
<keyword evidence="9 17" id="KW-0418">Kinase</keyword>
<keyword evidence="18" id="KW-1185">Reference proteome</keyword>
<dbReference type="GO" id="GO:0016301">
    <property type="term" value="F:kinase activity"/>
    <property type="evidence" value="ECO:0007669"/>
    <property type="project" value="UniProtKB-KW"/>
</dbReference>
<dbReference type="InterPro" id="IPR005467">
    <property type="entry name" value="His_kinase_dom"/>
</dbReference>
<evidence type="ECO:0000259" key="16">
    <source>
        <dbReference type="PROSITE" id="PS50885"/>
    </source>
</evidence>
<evidence type="ECO:0000256" key="12">
    <source>
        <dbReference type="ARBA" id="ARBA00023012"/>
    </source>
</evidence>
<dbReference type="CDD" id="cd06225">
    <property type="entry name" value="HAMP"/>
    <property type="match status" value="1"/>
</dbReference>
<dbReference type="Gene3D" id="6.10.340.10">
    <property type="match status" value="1"/>
</dbReference>
<evidence type="ECO:0000256" key="4">
    <source>
        <dbReference type="ARBA" id="ARBA00022475"/>
    </source>
</evidence>
<dbReference type="InterPro" id="IPR004358">
    <property type="entry name" value="Sig_transdc_His_kin-like_C"/>
</dbReference>
<reference evidence="17 18" key="1">
    <citation type="submission" date="2022-07" db="EMBL/GenBank/DDBJ databases">
        <title>Genomic and pangenome structural analysis of the polyextremophile Exiguobacterium.</title>
        <authorList>
            <person name="Shen L."/>
        </authorList>
    </citation>
    <scope>NUCLEOTIDE SEQUENCE [LARGE SCALE GENOMIC DNA]</scope>
    <source>
        <strain evidence="17 18">12_1</strain>
    </source>
</reference>
<dbReference type="SMART" id="SM00388">
    <property type="entry name" value="HisKA"/>
    <property type="match status" value="1"/>
</dbReference>
<dbReference type="InterPro" id="IPR003661">
    <property type="entry name" value="HisK_dim/P_dom"/>
</dbReference>
<comment type="subcellular location">
    <subcellularLocation>
        <location evidence="2">Cell membrane</location>
        <topology evidence="2">Multi-pass membrane protein</topology>
    </subcellularLocation>
</comment>
<evidence type="ECO:0000256" key="8">
    <source>
        <dbReference type="ARBA" id="ARBA00022741"/>
    </source>
</evidence>
<dbReference type="SUPFAM" id="SSF47384">
    <property type="entry name" value="Homodimeric domain of signal transducing histidine kinase"/>
    <property type="match status" value="1"/>
</dbReference>
<comment type="caution">
    <text evidence="17">The sequence shown here is derived from an EMBL/GenBank/DDBJ whole genome shotgun (WGS) entry which is preliminary data.</text>
</comment>
<keyword evidence="11 14" id="KW-1133">Transmembrane helix</keyword>
<dbReference type="InterPro" id="IPR050428">
    <property type="entry name" value="TCS_sensor_his_kinase"/>
</dbReference>
<dbReference type="Gene3D" id="3.30.565.10">
    <property type="entry name" value="Histidine kinase-like ATPase, C-terminal domain"/>
    <property type="match status" value="1"/>
</dbReference>
<evidence type="ECO:0000256" key="1">
    <source>
        <dbReference type="ARBA" id="ARBA00000085"/>
    </source>
</evidence>
<feature type="domain" description="Histidine kinase" evidence="15">
    <location>
        <begin position="217"/>
        <end position="416"/>
    </location>
</feature>
<evidence type="ECO:0000256" key="9">
    <source>
        <dbReference type="ARBA" id="ARBA00022777"/>
    </source>
</evidence>
<dbReference type="Proteomes" id="UP001206821">
    <property type="component" value="Unassembled WGS sequence"/>
</dbReference>
<dbReference type="PANTHER" id="PTHR45436:SF5">
    <property type="entry name" value="SENSOR HISTIDINE KINASE TRCS"/>
    <property type="match status" value="1"/>
</dbReference>
<sequence>MVNKMKLRTKIALAMTGFMLFLLITSFGVAWLVSRHQIIDSRYDVLRQALSLLEEDTRNRDAVVSLHEDSVVLERQANGEWAIVGGSTADGLSFPVNYGEPALIGDWFVIATSNGLAYGFEDAAVSETLRTLATIFVIIFLIAVAVTFIGSLWIVRQGLAPLRKLEATMQRITTSGTLETIEVGSDEDEVATLADGFNQMIGRVEGSMDQQRRFVADVSHELKTPLTVIEGYAKLLRRWGQSDPAVRDEAIDHILTESRQMREDLIEPMLELSRFPTIEEVESEAIELTQLASQLEERFERSHGKRVPIEATGQWQGHRDSLQRLLVIFIDNSLKYAEDTRVTMTPTRIEVRDHGPTLDEEERGRLFDRFYRLDEARDRSGSGLGLAIAKEVADLNGWTVGSYANAPSGSVFYVTK</sequence>
<dbReference type="PROSITE" id="PS50885">
    <property type="entry name" value="HAMP"/>
    <property type="match status" value="1"/>
</dbReference>
<dbReference type="CDD" id="cd00075">
    <property type="entry name" value="HATPase"/>
    <property type="match status" value="1"/>
</dbReference>
<evidence type="ECO:0000256" key="5">
    <source>
        <dbReference type="ARBA" id="ARBA00022553"/>
    </source>
</evidence>
<comment type="catalytic activity">
    <reaction evidence="1">
        <text>ATP + protein L-histidine = ADP + protein N-phospho-L-histidine.</text>
        <dbReference type="EC" id="2.7.13.3"/>
    </reaction>
</comment>
<protein>
    <recommendedName>
        <fullName evidence="3">histidine kinase</fullName>
        <ecNumber evidence="3">2.7.13.3</ecNumber>
    </recommendedName>
</protein>
<organism evidence="17 18">
    <name type="scientific">Exiguobacterium alkaliphilum</name>
    <dbReference type="NCBI Taxonomy" id="1428684"/>
    <lineage>
        <taxon>Bacteria</taxon>
        <taxon>Bacillati</taxon>
        <taxon>Bacillota</taxon>
        <taxon>Bacilli</taxon>
        <taxon>Bacillales</taxon>
        <taxon>Bacillales Family XII. Incertae Sedis</taxon>
        <taxon>Exiguobacterium</taxon>
    </lineage>
</organism>
<proteinExistence type="predicted"/>
<dbReference type="Pfam" id="PF00512">
    <property type="entry name" value="HisKA"/>
    <property type="match status" value="1"/>
</dbReference>
<dbReference type="InterPro" id="IPR036097">
    <property type="entry name" value="HisK_dim/P_sf"/>
</dbReference>
<dbReference type="CDD" id="cd00082">
    <property type="entry name" value="HisKA"/>
    <property type="match status" value="1"/>
</dbReference>
<dbReference type="Gene3D" id="1.10.287.130">
    <property type="match status" value="1"/>
</dbReference>
<accession>A0ABT2KY29</accession>
<evidence type="ECO:0000313" key="17">
    <source>
        <dbReference type="EMBL" id="MCT4795829.1"/>
    </source>
</evidence>
<keyword evidence="10" id="KW-0067">ATP-binding</keyword>
<feature type="transmembrane region" description="Helical" evidence="14">
    <location>
        <begin position="12"/>
        <end position="33"/>
    </location>
</feature>
<keyword evidence="7 14" id="KW-0812">Transmembrane</keyword>
<evidence type="ECO:0000313" key="18">
    <source>
        <dbReference type="Proteomes" id="UP001206821"/>
    </source>
</evidence>
<feature type="transmembrane region" description="Helical" evidence="14">
    <location>
        <begin position="132"/>
        <end position="155"/>
    </location>
</feature>
<dbReference type="SUPFAM" id="SSF55874">
    <property type="entry name" value="ATPase domain of HSP90 chaperone/DNA topoisomerase II/histidine kinase"/>
    <property type="match status" value="1"/>
</dbReference>
<dbReference type="InterPro" id="IPR003660">
    <property type="entry name" value="HAMP_dom"/>
</dbReference>
<evidence type="ECO:0000259" key="15">
    <source>
        <dbReference type="PROSITE" id="PS50109"/>
    </source>
</evidence>
<keyword evidence="6" id="KW-0808">Transferase</keyword>
<gene>
    <name evidence="17" type="ORF">NQG31_09735</name>
</gene>
<dbReference type="SUPFAM" id="SSF158472">
    <property type="entry name" value="HAMP domain-like"/>
    <property type="match status" value="1"/>
</dbReference>
<dbReference type="Pfam" id="PF02518">
    <property type="entry name" value="HATPase_c"/>
    <property type="match status" value="1"/>
</dbReference>
<keyword evidence="13 14" id="KW-0472">Membrane</keyword>
<evidence type="ECO:0000256" key="11">
    <source>
        <dbReference type="ARBA" id="ARBA00022989"/>
    </source>
</evidence>
<dbReference type="SMART" id="SM00304">
    <property type="entry name" value="HAMP"/>
    <property type="match status" value="1"/>
</dbReference>
<feature type="domain" description="HAMP" evidence="16">
    <location>
        <begin position="156"/>
        <end position="209"/>
    </location>
</feature>
<evidence type="ECO:0000256" key="7">
    <source>
        <dbReference type="ARBA" id="ARBA00022692"/>
    </source>
</evidence>
<dbReference type="EC" id="2.7.13.3" evidence="3"/>
<keyword evidence="12" id="KW-0902">Two-component regulatory system</keyword>
<keyword evidence="5" id="KW-0597">Phosphoprotein</keyword>
<evidence type="ECO:0000256" key="3">
    <source>
        <dbReference type="ARBA" id="ARBA00012438"/>
    </source>
</evidence>